<keyword evidence="2 4" id="KW-0456">Lyase</keyword>
<reference evidence="4" key="1">
    <citation type="journal article" date="2014" name="Genome Announc.">
        <title>Draft genome sequences of the altered schaedler flora, a defined bacterial community from gnotobiotic mice.</title>
        <authorList>
            <person name="Wannemuehler M.J."/>
            <person name="Overstreet A.M."/>
            <person name="Ward D.V."/>
            <person name="Phillips G.J."/>
        </authorList>
    </citation>
    <scope>NUCLEOTIDE SEQUENCE</scope>
    <source>
        <strain evidence="4">ASF457</strain>
    </source>
</reference>
<accession>V2QBK2</accession>
<reference evidence="4" key="2">
    <citation type="submission" date="2022-05" db="EMBL/GenBank/DDBJ databases">
        <authorList>
            <person name="Proctor A.L."/>
            <person name="Phillips G.J."/>
            <person name="Wannemuehler M.J."/>
        </authorList>
    </citation>
    <scope>NUCLEOTIDE SEQUENCE</scope>
    <source>
        <strain evidence="4">ASF457</strain>
    </source>
</reference>
<dbReference type="Pfam" id="PF05683">
    <property type="entry name" value="Fumerase_C"/>
    <property type="match status" value="1"/>
</dbReference>
<dbReference type="EC" id="4.2.1.32" evidence="4"/>
<organism evidence="4 5">
    <name type="scientific">Mucispirillum schaedleri ASF457</name>
    <dbReference type="NCBI Taxonomy" id="1379858"/>
    <lineage>
        <taxon>Bacteria</taxon>
        <taxon>Pseudomonadati</taxon>
        <taxon>Deferribacterota</taxon>
        <taxon>Deferribacteres</taxon>
        <taxon>Deferribacterales</taxon>
        <taxon>Mucispirillaceae</taxon>
        <taxon>Mucispirillum</taxon>
    </lineage>
</organism>
<keyword evidence="5" id="KW-1185">Reference proteome</keyword>
<dbReference type="Proteomes" id="UP000017429">
    <property type="component" value="Chromosome"/>
</dbReference>
<dbReference type="PANTHER" id="PTHR43351">
    <property type="entry name" value="L(+)-TARTRATE DEHYDRATASE SUBUNIT BETA"/>
    <property type="match status" value="1"/>
</dbReference>
<dbReference type="InterPro" id="IPR036660">
    <property type="entry name" value="Fe-S_hydroAse_TtdB_cat_sf"/>
</dbReference>
<dbReference type="RefSeq" id="WP_023275822.1">
    <property type="nucleotide sequence ID" value="NZ_CP097562.1"/>
</dbReference>
<dbReference type="eggNOG" id="COG1838">
    <property type="taxonomic scope" value="Bacteria"/>
</dbReference>
<protein>
    <submittedName>
        <fullName evidence="4">L(+)-tartrate dehydratase subunit beta</fullName>
        <ecNumber evidence="4">4.2.1.32</ecNumber>
    </submittedName>
</protein>
<evidence type="ECO:0000313" key="4">
    <source>
        <dbReference type="EMBL" id="USF24440.1"/>
    </source>
</evidence>
<dbReference type="PANTHER" id="PTHR43351:SF2">
    <property type="entry name" value="L(+)-TARTRATE DEHYDRATASE SUBUNIT BETA-RELATED"/>
    <property type="match status" value="1"/>
</dbReference>
<dbReference type="AlphaFoldDB" id="V2QBK2"/>
<feature type="domain" description="Fe-S hydro-lyase tartrate dehydratase beta-type catalytic" evidence="3">
    <location>
        <begin position="3"/>
        <end position="178"/>
    </location>
</feature>
<name>V2QBK2_9BACT</name>
<gene>
    <name evidence="4" type="primary">ttdB</name>
    <name evidence="4" type="ORF">N508_001526</name>
</gene>
<dbReference type="EMBL" id="CP097562">
    <property type="protein sequence ID" value="USF24440.1"/>
    <property type="molecule type" value="Genomic_DNA"/>
</dbReference>
<dbReference type="KEGG" id="msch:N508_001526"/>
<dbReference type="GO" id="GO:0008730">
    <property type="term" value="F:L(+)-tartrate dehydratase activity"/>
    <property type="evidence" value="ECO:0007669"/>
    <property type="project" value="UniProtKB-EC"/>
</dbReference>
<dbReference type="InterPro" id="IPR004647">
    <property type="entry name" value="Fe-S_hydro-lyase_TtdB-typ_cat"/>
</dbReference>
<dbReference type="Gene3D" id="3.20.130.10">
    <property type="entry name" value="Fe-S hydro-lyase, tartrate dehydratase beta-type, catalytic domain"/>
    <property type="match status" value="1"/>
</dbReference>
<reference evidence="4" key="3">
    <citation type="submission" date="2022-06" db="EMBL/GenBank/DDBJ databases">
        <title>Resources to Facilitate Use of the Altered Schaedler Flora (ASF) Mouse Model to Study Microbiome Function.</title>
        <authorList>
            <person name="Proctor A."/>
            <person name="Parvinroo S."/>
            <person name="Richie T."/>
            <person name="Jia X."/>
            <person name="Lee S.T.M."/>
            <person name="Karp P.D."/>
            <person name="Paley S."/>
            <person name="Kostic A.D."/>
            <person name="Pierre J.F."/>
            <person name="Wannemuehler M.J."/>
            <person name="Phillips G.J."/>
        </authorList>
    </citation>
    <scope>NUCLEOTIDE SEQUENCE</scope>
    <source>
        <strain evidence="4">ASF457</strain>
    </source>
</reference>
<dbReference type="SUPFAM" id="SSF117457">
    <property type="entry name" value="FumA C-terminal domain-like"/>
    <property type="match status" value="1"/>
</dbReference>
<sequence length="193" mass="21042">MLKITTPISEETIKSFKVGDSVLLSGRIVTARDAAHKLMVEERPDFIREYLKDAVIYHCGPVVKQDAKGEWSFVSAGPTTSSREEPYQSTVIGEYGVRAVIGKGGMGPKTLAGLKEHGAVYLHAIGGSGSLTASRVKKVEKVFMMEEFGTPEAFWVVDVEDFPVIVTMDAHGNSLHAKILEESGKVYKELLGK</sequence>
<proteinExistence type="inferred from homology"/>
<evidence type="ECO:0000256" key="1">
    <source>
        <dbReference type="ARBA" id="ARBA00008876"/>
    </source>
</evidence>
<dbReference type="NCBIfam" id="TIGR00723">
    <property type="entry name" value="ttdB_fumA_fumB"/>
    <property type="match status" value="1"/>
</dbReference>
<evidence type="ECO:0000313" key="5">
    <source>
        <dbReference type="Proteomes" id="UP000017429"/>
    </source>
</evidence>
<evidence type="ECO:0000256" key="2">
    <source>
        <dbReference type="ARBA" id="ARBA00023239"/>
    </source>
</evidence>
<comment type="similarity">
    <text evidence="1">Belongs to the class-I fumarase family.</text>
</comment>
<evidence type="ECO:0000259" key="3">
    <source>
        <dbReference type="Pfam" id="PF05683"/>
    </source>
</evidence>